<gene>
    <name evidence="7" type="ORF">SAMN05446037_1002265</name>
</gene>
<dbReference type="GO" id="GO:0046872">
    <property type="term" value="F:metal ion binding"/>
    <property type="evidence" value="ECO:0007669"/>
    <property type="project" value="UniProtKB-KW"/>
</dbReference>
<keyword evidence="4" id="KW-0408">Iron</keyword>
<organism evidence="7 8">
    <name type="scientific">Anaerovirgula multivorans</name>
    <dbReference type="NCBI Taxonomy" id="312168"/>
    <lineage>
        <taxon>Bacteria</taxon>
        <taxon>Bacillati</taxon>
        <taxon>Bacillota</taxon>
        <taxon>Clostridia</taxon>
        <taxon>Peptostreptococcales</taxon>
        <taxon>Natronincolaceae</taxon>
        <taxon>Anaerovirgula</taxon>
    </lineage>
</organism>
<dbReference type="AlphaFoldDB" id="A0A239AUD5"/>
<dbReference type="PANTHER" id="PTHR43724">
    <property type="entry name" value="PYRUVATE SYNTHASE SUBUNIT PORD"/>
    <property type="match status" value="1"/>
</dbReference>
<dbReference type="InterPro" id="IPR017896">
    <property type="entry name" value="4Fe4S_Fe-S-bd"/>
</dbReference>
<dbReference type="InterPro" id="IPR057431">
    <property type="entry name" value="LdpA_Fe-S-bd"/>
</dbReference>
<dbReference type="Pfam" id="PF00037">
    <property type="entry name" value="Fer4"/>
    <property type="match status" value="1"/>
</dbReference>
<dbReference type="InterPro" id="IPR017900">
    <property type="entry name" value="4Fe4S_Fe_S_CS"/>
</dbReference>
<keyword evidence="3" id="KW-0677">Repeat</keyword>
<accession>A0A239AUD5</accession>
<dbReference type="SUPFAM" id="SSF54862">
    <property type="entry name" value="4Fe-4S ferredoxins"/>
    <property type="match status" value="2"/>
</dbReference>
<dbReference type="Pfam" id="PF12800">
    <property type="entry name" value="Fer4_4"/>
    <property type="match status" value="1"/>
</dbReference>
<dbReference type="PROSITE" id="PS51379">
    <property type="entry name" value="4FE4S_FER_2"/>
    <property type="match status" value="3"/>
</dbReference>
<dbReference type="EMBL" id="FZOJ01000002">
    <property type="protein sequence ID" value="SNR99129.1"/>
    <property type="molecule type" value="Genomic_DNA"/>
</dbReference>
<dbReference type="RefSeq" id="WP_141131307.1">
    <property type="nucleotide sequence ID" value="NZ_FZOJ01000002.1"/>
</dbReference>
<sequence length="361" mass="41214">MLVQYFIKQLTKVNIPTIERNQCIHFRSRKKGCKKCKEVCPTKSIDIGEKNIRIDENLCVGCGSCEAICPSQAISQREDKKQKALQMGKEVESLIIGCQEGHNKGNALFSCLNGLHPEYIAAFLLMFKKKKVYFNISGCNKCKVHRDCSLFTANLERAKRFINAFEDIDNAVVMGEEEKLPIGIEKEMSRRDFITMLKKESTNATVKFIQQQNNRKKNTVSYHRWLFLEIIDRLSFPETKIIPKEVSLFTGWQVNSECDGCGFCQAICPREAWSCTKDKDHISITNDVTKCTSCNLCFDLCPQQAIMKEDFSFIQFKGAVEKRKLPLASCRQCEKSFVEKKDNNGLCSSCNKREAIKNNIG</sequence>
<evidence type="ECO:0000259" key="6">
    <source>
        <dbReference type="PROSITE" id="PS51379"/>
    </source>
</evidence>
<dbReference type="Pfam" id="PF25160">
    <property type="entry name" value="LdpA_Fe-S-bd"/>
    <property type="match status" value="1"/>
</dbReference>
<dbReference type="Proteomes" id="UP000198304">
    <property type="component" value="Unassembled WGS sequence"/>
</dbReference>
<keyword evidence="8" id="KW-1185">Reference proteome</keyword>
<dbReference type="PROSITE" id="PS00198">
    <property type="entry name" value="4FE4S_FER_1"/>
    <property type="match status" value="3"/>
</dbReference>
<evidence type="ECO:0000313" key="8">
    <source>
        <dbReference type="Proteomes" id="UP000198304"/>
    </source>
</evidence>
<feature type="domain" description="4Fe-4S ferredoxin-type" evidence="6">
    <location>
        <begin position="250"/>
        <end position="278"/>
    </location>
</feature>
<evidence type="ECO:0000256" key="3">
    <source>
        <dbReference type="ARBA" id="ARBA00022737"/>
    </source>
</evidence>
<protein>
    <submittedName>
        <fullName evidence="7">4Fe-4S dicluster domain-containing protein</fullName>
    </submittedName>
</protein>
<keyword evidence="1" id="KW-0004">4Fe-4S</keyword>
<dbReference type="PANTHER" id="PTHR43724:SF1">
    <property type="entry name" value="PYRUVATE SYNTHASE SUBUNIT PORD"/>
    <property type="match status" value="1"/>
</dbReference>
<dbReference type="OrthoDB" id="9672at2"/>
<evidence type="ECO:0000256" key="4">
    <source>
        <dbReference type="ARBA" id="ARBA00023004"/>
    </source>
</evidence>
<evidence type="ECO:0000313" key="7">
    <source>
        <dbReference type="EMBL" id="SNR99129.1"/>
    </source>
</evidence>
<reference evidence="7 8" key="1">
    <citation type="submission" date="2017-06" db="EMBL/GenBank/DDBJ databases">
        <authorList>
            <person name="Kim H.J."/>
            <person name="Triplett B.A."/>
        </authorList>
    </citation>
    <scope>NUCLEOTIDE SEQUENCE [LARGE SCALE GENOMIC DNA]</scope>
    <source>
        <strain evidence="7 8">SCA</strain>
    </source>
</reference>
<keyword evidence="2" id="KW-0479">Metal-binding</keyword>
<dbReference type="Gene3D" id="3.30.70.20">
    <property type="match status" value="2"/>
</dbReference>
<proteinExistence type="predicted"/>
<feature type="domain" description="4Fe-4S ferredoxin-type" evidence="6">
    <location>
        <begin position="50"/>
        <end position="79"/>
    </location>
</feature>
<feature type="domain" description="4Fe-4S ferredoxin-type" evidence="6">
    <location>
        <begin position="282"/>
        <end position="311"/>
    </location>
</feature>
<name>A0A239AUD5_9FIRM</name>
<evidence type="ECO:0000256" key="5">
    <source>
        <dbReference type="ARBA" id="ARBA00023014"/>
    </source>
</evidence>
<evidence type="ECO:0000256" key="2">
    <source>
        <dbReference type="ARBA" id="ARBA00022723"/>
    </source>
</evidence>
<dbReference type="GO" id="GO:0051539">
    <property type="term" value="F:4 iron, 4 sulfur cluster binding"/>
    <property type="evidence" value="ECO:0007669"/>
    <property type="project" value="UniProtKB-KW"/>
</dbReference>
<evidence type="ECO:0000256" key="1">
    <source>
        <dbReference type="ARBA" id="ARBA00022485"/>
    </source>
</evidence>
<keyword evidence="5" id="KW-0411">Iron-sulfur</keyword>